<evidence type="ECO:0000313" key="1">
    <source>
        <dbReference type="EMBL" id="GGY05120.1"/>
    </source>
</evidence>
<protein>
    <submittedName>
        <fullName evidence="1">Uncharacterized protein</fullName>
    </submittedName>
</protein>
<sequence>MRGNAVGGVAGSGNALCGMAASGNSGAVPGRVNIYLSAADTGSEDTNSRSRKPL</sequence>
<reference evidence="2" key="1">
    <citation type="journal article" date="2019" name="Int. J. Syst. Evol. Microbiol.">
        <title>The Global Catalogue of Microorganisms (GCM) 10K type strain sequencing project: providing services to taxonomists for standard genome sequencing and annotation.</title>
        <authorList>
            <consortium name="The Broad Institute Genomics Platform"/>
            <consortium name="The Broad Institute Genome Sequencing Center for Infectious Disease"/>
            <person name="Wu L."/>
            <person name="Ma J."/>
        </authorList>
    </citation>
    <scope>NUCLEOTIDE SEQUENCE [LARGE SCALE GENOMIC DNA]</scope>
    <source>
        <strain evidence="2">JCM 4586</strain>
    </source>
</reference>
<proteinExistence type="predicted"/>
<dbReference type="EMBL" id="BMUT01000016">
    <property type="protein sequence ID" value="GGY05120.1"/>
    <property type="molecule type" value="Genomic_DNA"/>
</dbReference>
<keyword evidence="2" id="KW-1185">Reference proteome</keyword>
<evidence type="ECO:0000313" key="2">
    <source>
        <dbReference type="Proteomes" id="UP000659223"/>
    </source>
</evidence>
<comment type="caution">
    <text evidence="1">The sequence shown here is derived from an EMBL/GenBank/DDBJ whole genome shotgun (WGS) entry which is preliminary data.</text>
</comment>
<name>A0ABQ2Z8Y2_9ACTN</name>
<organism evidence="1 2">
    <name type="scientific">Streptomyces hiroshimensis</name>
    <dbReference type="NCBI Taxonomy" id="66424"/>
    <lineage>
        <taxon>Bacteria</taxon>
        <taxon>Bacillati</taxon>
        <taxon>Actinomycetota</taxon>
        <taxon>Actinomycetes</taxon>
        <taxon>Kitasatosporales</taxon>
        <taxon>Streptomycetaceae</taxon>
        <taxon>Streptomyces</taxon>
    </lineage>
</organism>
<dbReference type="Proteomes" id="UP000659223">
    <property type="component" value="Unassembled WGS sequence"/>
</dbReference>
<gene>
    <name evidence="1" type="ORF">GCM10010324_59840</name>
</gene>
<accession>A0ABQ2Z8Y2</accession>